<dbReference type="GO" id="GO:0019825">
    <property type="term" value="F:oxygen binding"/>
    <property type="evidence" value="ECO:0007669"/>
    <property type="project" value="InterPro"/>
</dbReference>
<proteinExistence type="inferred from homology"/>
<dbReference type="PANTHER" id="PTHR43396:SF6">
    <property type="entry name" value="ABL201WP"/>
    <property type="match status" value="1"/>
</dbReference>
<protein>
    <submittedName>
        <fullName evidence="3">Hemin receptor</fullName>
    </submittedName>
</protein>
<evidence type="ECO:0000259" key="2">
    <source>
        <dbReference type="PROSITE" id="PS01033"/>
    </source>
</evidence>
<dbReference type="InterPro" id="IPR009050">
    <property type="entry name" value="Globin-like_sf"/>
</dbReference>
<feature type="domain" description="Globin" evidence="2">
    <location>
        <begin position="1"/>
        <end position="137"/>
    </location>
</feature>
<keyword evidence="4" id="KW-1185">Reference proteome</keyword>
<dbReference type="GO" id="GO:0071500">
    <property type="term" value="P:cellular response to nitrosative stress"/>
    <property type="evidence" value="ECO:0007669"/>
    <property type="project" value="TreeGrafter"/>
</dbReference>
<comment type="similarity">
    <text evidence="1">Belongs to the globin family.</text>
</comment>
<dbReference type="Gene3D" id="1.10.490.10">
    <property type="entry name" value="Globins"/>
    <property type="match status" value="1"/>
</dbReference>
<dbReference type="PANTHER" id="PTHR43396">
    <property type="entry name" value="FLAVOHEMOPROTEIN"/>
    <property type="match status" value="1"/>
</dbReference>
<dbReference type="OrthoDB" id="9801223at2"/>
<reference evidence="3 4" key="1">
    <citation type="submission" date="2014-11" db="EMBL/GenBank/DDBJ databases">
        <title>Tamlana sedimentorum sp. nov., isolated from shallow sand sediments of the Sea of Japan.</title>
        <authorList>
            <person name="Romanenko L.A."/>
        </authorList>
    </citation>
    <scope>NUCLEOTIDE SEQUENCE [LARGE SCALE GENOMIC DNA]</scope>
    <source>
        <strain evidence="3 4">JCM 19808</strain>
    </source>
</reference>
<dbReference type="STRING" id="1435349.PW52_02625"/>
<dbReference type="GO" id="GO:0005344">
    <property type="term" value="F:oxygen carrier activity"/>
    <property type="evidence" value="ECO:0007669"/>
    <property type="project" value="UniProtKB-KW"/>
</dbReference>
<dbReference type="PATRIC" id="fig|1435349.4.peg.1229"/>
<keyword evidence="1" id="KW-0813">Transport</keyword>
<dbReference type="PROSITE" id="PS01033">
    <property type="entry name" value="GLOBIN"/>
    <property type="match status" value="1"/>
</dbReference>
<evidence type="ECO:0000256" key="1">
    <source>
        <dbReference type="RuleBase" id="RU000356"/>
    </source>
</evidence>
<dbReference type="Pfam" id="PF00042">
    <property type="entry name" value="Globin"/>
    <property type="match status" value="1"/>
</dbReference>
<dbReference type="GO" id="GO:0071949">
    <property type="term" value="F:FAD binding"/>
    <property type="evidence" value="ECO:0007669"/>
    <property type="project" value="TreeGrafter"/>
</dbReference>
<dbReference type="EMBL" id="JTDW01000002">
    <property type="protein sequence ID" value="KJD36563.1"/>
    <property type="molecule type" value="Genomic_DNA"/>
</dbReference>
<dbReference type="SUPFAM" id="SSF46458">
    <property type="entry name" value="Globin-like"/>
    <property type="match status" value="1"/>
</dbReference>
<dbReference type="PRINTS" id="PR01907">
    <property type="entry name" value="WORMGLOBIN"/>
</dbReference>
<dbReference type="RefSeq" id="WP_044631378.1">
    <property type="nucleotide sequence ID" value="NZ_JTDW01000002.1"/>
</dbReference>
<keyword evidence="1" id="KW-0349">Heme</keyword>
<keyword evidence="3" id="KW-0675">Receptor</keyword>
<dbReference type="GO" id="GO:0020037">
    <property type="term" value="F:heme binding"/>
    <property type="evidence" value="ECO:0007669"/>
    <property type="project" value="InterPro"/>
</dbReference>
<dbReference type="InterPro" id="IPR012292">
    <property type="entry name" value="Globin/Proto"/>
</dbReference>
<evidence type="ECO:0000313" key="3">
    <source>
        <dbReference type="EMBL" id="KJD36563.1"/>
    </source>
</evidence>
<organism evidence="3 4">
    <name type="scientific">Neotamlana sedimentorum</name>
    <dbReference type="NCBI Taxonomy" id="1435349"/>
    <lineage>
        <taxon>Bacteria</taxon>
        <taxon>Pseudomonadati</taxon>
        <taxon>Bacteroidota</taxon>
        <taxon>Flavobacteriia</taxon>
        <taxon>Flavobacteriales</taxon>
        <taxon>Flavobacteriaceae</taxon>
        <taxon>Neotamlana</taxon>
    </lineage>
</organism>
<name>A0A0D7WCY3_9FLAO</name>
<sequence>MEQKTVTLVQTSFEKVKPIASTAADIFYTKLFELDPGLKSLFPNDEGVMKEQGNKLMTMLGAAVAGLSNLDALIPVLQDLGKRHVGYKVEASHYNTVGAALLGTLEAGLGDDFTPEVKDAWAAVYGTMADVMIKASY</sequence>
<keyword evidence="1" id="KW-0561">Oxygen transport</keyword>
<keyword evidence="1" id="KW-0479">Metal-binding</keyword>
<dbReference type="Proteomes" id="UP000032578">
    <property type="component" value="Unassembled WGS sequence"/>
</dbReference>
<dbReference type="GO" id="GO:0046210">
    <property type="term" value="P:nitric oxide catabolic process"/>
    <property type="evidence" value="ECO:0007669"/>
    <property type="project" value="TreeGrafter"/>
</dbReference>
<accession>A0A0D7WCY3</accession>
<keyword evidence="1" id="KW-0408">Iron</keyword>
<dbReference type="CDD" id="cd12131">
    <property type="entry name" value="HGbI-like"/>
    <property type="match status" value="1"/>
</dbReference>
<dbReference type="InterPro" id="IPR000971">
    <property type="entry name" value="Globin"/>
</dbReference>
<dbReference type="AlphaFoldDB" id="A0A0D7WCY3"/>
<dbReference type="GO" id="GO:0008941">
    <property type="term" value="F:nitric oxide dioxygenase NAD(P)H activity"/>
    <property type="evidence" value="ECO:0007669"/>
    <property type="project" value="TreeGrafter"/>
</dbReference>
<gene>
    <name evidence="3" type="ORF">PW52_02625</name>
</gene>
<comment type="caution">
    <text evidence="3">The sequence shown here is derived from an EMBL/GenBank/DDBJ whole genome shotgun (WGS) entry which is preliminary data.</text>
</comment>
<evidence type="ECO:0000313" key="4">
    <source>
        <dbReference type="Proteomes" id="UP000032578"/>
    </source>
</evidence>